<evidence type="ECO:0000259" key="1">
    <source>
        <dbReference type="Pfam" id="PF04986"/>
    </source>
</evidence>
<dbReference type="InterPro" id="IPR007069">
    <property type="entry name" value="Transposase_32"/>
</dbReference>
<gene>
    <name evidence="2" type="ORF">TRIP_B40312</name>
</gene>
<accession>A0A653AEM7</accession>
<dbReference type="GO" id="GO:0003677">
    <property type="term" value="F:DNA binding"/>
    <property type="evidence" value="ECO:0007669"/>
    <property type="project" value="InterPro"/>
</dbReference>
<dbReference type="GO" id="GO:0004803">
    <property type="term" value="F:transposase activity"/>
    <property type="evidence" value="ECO:0007669"/>
    <property type="project" value="InterPro"/>
</dbReference>
<proteinExistence type="predicted"/>
<protein>
    <submittedName>
        <fullName evidence="2">Transposase</fullName>
    </submittedName>
</protein>
<feature type="domain" description="Transposase IS801/IS1294" evidence="1">
    <location>
        <begin position="29"/>
        <end position="145"/>
    </location>
</feature>
<dbReference type="GO" id="GO:0006313">
    <property type="term" value="P:DNA transposition"/>
    <property type="evidence" value="ECO:0007669"/>
    <property type="project" value="InterPro"/>
</dbReference>
<dbReference type="EMBL" id="UPXX01000031">
    <property type="protein sequence ID" value="VBB46487.1"/>
    <property type="molecule type" value="Genomic_DNA"/>
</dbReference>
<reference evidence="2" key="1">
    <citation type="submission" date="2018-07" db="EMBL/GenBank/DDBJ databases">
        <authorList>
            <consortium name="Genoscope - CEA"/>
            <person name="William W."/>
        </authorList>
    </citation>
    <scope>NUCLEOTIDE SEQUENCE</scope>
    <source>
        <strain evidence="2">IK1</strain>
    </source>
</reference>
<sequence>MVYGILFRAVSETIKELMQDSRYPGTEVGFIATLHTWSQTLMDHPHIHRIVIEGGLSRDGKRWVLCKGKFFLPVKVLSRLFRGKFLACLKEAYEKGKFIFPGRIASLKEKETFKVLLKDLYAHEWVVSCKSPFRSAETVVDYLGR</sequence>
<dbReference type="AlphaFoldDB" id="A0A653AEM7"/>
<dbReference type="PANTHER" id="PTHR37023:SF1">
    <property type="entry name" value="ISSOD25 TRANSPOSASE TNPA_ISSOD25"/>
    <property type="match status" value="1"/>
</dbReference>
<evidence type="ECO:0000313" key="2">
    <source>
        <dbReference type="EMBL" id="VBB46487.1"/>
    </source>
</evidence>
<dbReference type="PANTHER" id="PTHR37023">
    <property type="entry name" value="TRANSPOSASE"/>
    <property type="match status" value="1"/>
</dbReference>
<organism evidence="2">
    <name type="scientific">Uncultured Desulfatiglans sp</name>
    <dbReference type="NCBI Taxonomy" id="1748965"/>
    <lineage>
        <taxon>Bacteria</taxon>
        <taxon>Pseudomonadati</taxon>
        <taxon>Thermodesulfobacteriota</taxon>
        <taxon>Desulfobacteria</taxon>
        <taxon>Desulfatiglandales</taxon>
        <taxon>Desulfatiglandaceae</taxon>
        <taxon>Desulfatiglans</taxon>
        <taxon>environmental samples</taxon>
    </lineage>
</organism>
<name>A0A653AEM7_UNCDX</name>
<dbReference type="Pfam" id="PF04986">
    <property type="entry name" value="Y2_Tnp"/>
    <property type="match status" value="1"/>
</dbReference>